<dbReference type="InterPro" id="IPR027417">
    <property type="entry name" value="P-loop_NTPase"/>
</dbReference>
<keyword evidence="1 3" id="KW-0347">Helicase</keyword>
<dbReference type="InterPro" id="IPR000629">
    <property type="entry name" value="RNA-helicase_DEAD-box_CS"/>
</dbReference>
<dbReference type="Pfam" id="PF00271">
    <property type="entry name" value="Helicase_C"/>
    <property type="match status" value="1"/>
</dbReference>
<dbReference type="GO" id="GO:0005524">
    <property type="term" value="F:ATP binding"/>
    <property type="evidence" value="ECO:0007669"/>
    <property type="project" value="UniProtKB-KW"/>
</dbReference>
<accession>M8AQN1</accession>
<evidence type="ECO:0000313" key="3">
    <source>
        <dbReference type="EMBL" id="EMS63329.1"/>
    </source>
</evidence>
<dbReference type="GO" id="GO:0003724">
    <property type="term" value="F:RNA helicase activity"/>
    <property type="evidence" value="ECO:0007669"/>
    <property type="project" value="TreeGrafter"/>
</dbReference>
<dbReference type="GO" id="GO:0003676">
    <property type="term" value="F:nucleic acid binding"/>
    <property type="evidence" value="ECO:0007669"/>
    <property type="project" value="InterPro"/>
</dbReference>
<name>M8AQN1_TRIUA</name>
<dbReference type="Gene3D" id="3.40.50.300">
    <property type="entry name" value="P-loop containing nucleotide triphosphate hydrolases"/>
    <property type="match status" value="2"/>
</dbReference>
<dbReference type="CDD" id="cd18787">
    <property type="entry name" value="SF2_C_DEAD"/>
    <property type="match status" value="1"/>
</dbReference>
<proteinExistence type="inferred from homology"/>
<dbReference type="InterPro" id="IPR014001">
    <property type="entry name" value="Helicase_ATP-bd"/>
</dbReference>
<reference evidence="3" key="1">
    <citation type="journal article" date="2013" name="Nature">
        <title>Draft genome of the wheat A-genome progenitor Triticum urartu.</title>
        <authorList>
            <person name="Ling H.Q."/>
            <person name="Zhao S."/>
            <person name="Liu D."/>
            <person name="Wang J."/>
            <person name="Sun H."/>
            <person name="Zhang C."/>
            <person name="Fan H."/>
            <person name="Li D."/>
            <person name="Dong L."/>
            <person name="Tao Y."/>
            <person name="Gao C."/>
            <person name="Wu H."/>
            <person name="Li Y."/>
            <person name="Cui Y."/>
            <person name="Guo X."/>
            <person name="Zheng S."/>
            <person name="Wang B."/>
            <person name="Yu K."/>
            <person name="Liang Q."/>
            <person name="Yang W."/>
            <person name="Lou X."/>
            <person name="Chen J."/>
            <person name="Feng M."/>
            <person name="Jian J."/>
            <person name="Zhang X."/>
            <person name="Luo G."/>
            <person name="Jiang Y."/>
            <person name="Liu J."/>
            <person name="Wang Z."/>
            <person name="Sha Y."/>
            <person name="Zhang B."/>
            <person name="Wu H."/>
            <person name="Tang D."/>
            <person name="Shen Q."/>
            <person name="Xue P."/>
            <person name="Zou S."/>
            <person name="Wang X."/>
            <person name="Liu X."/>
            <person name="Wang F."/>
            <person name="Yang Y."/>
            <person name="An X."/>
            <person name="Dong Z."/>
            <person name="Zhang K."/>
            <person name="Zhang X."/>
            <person name="Luo M.C."/>
            <person name="Dvorak J."/>
            <person name="Tong Y."/>
            <person name="Wang J."/>
            <person name="Yang H."/>
            <person name="Li Z."/>
            <person name="Wang D."/>
            <person name="Zhang A."/>
            <person name="Wang J."/>
        </authorList>
    </citation>
    <scope>NUCLEOTIDE SEQUENCE</scope>
</reference>
<dbReference type="PROSITE" id="PS00039">
    <property type="entry name" value="DEAD_ATP_HELICASE"/>
    <property type="match status" value="1"/>
</dbReference>
<evidence type="ECO:0000256" key="2">
    <source>
        <dbReference type="SAM" id="MobiDB-lite"/>
    </source>
</evidence>
<feature type="compositionally biased region" description="Basic and acidic residues" evidence="2">
    <location>
        <begin position="409"/>
        <end position="425"/>
    </location>
</feature>
<dbReference type="EMBL" id="KD070476">
    <property type="protein sequence ID" value="EMS63329.1"/>
    <property type="molecule type" value="Genomic_DNA"/>
</dbReference>
<dbReference type="PANTHER" id="PTHR47959">
    <property type="entry name" value="ATP-DEPENDENT RNA HELICASE RHLE-RELATED"/>
    <property type="match status" value="1"/>
</dbReference>
<dbReference type="InterPro" id="IPR050079">
    <property type="entry name" value="DEAD_box_RNA_helicase"/>
</dbReference>
<feature type="compositionally biased region" description="Basic residues" evidence="2">
    <location>
        <begin position="426"/>
        <end position="435"/>
    </location>
</feature>
<dbReference type="PROSITE" id="PS51194">
    <property type="entry name" value="HELICASE_CTER"/>
    <property type="match status" value="1"/>
</dbReference>
<dbReference type="STRING" id="4572.M8AQN1"/>
<dbReference type="GO" id="GO:0016787">
    <property type="term" value="F:hydrolase activity"/>
    <property type="evidence" value="ECO:0007669"/>
    <property type="project" value="UniProtKB-KW"/>
</dbReference>
<dbReference type="GO" id="GO:0005829">
    <property type="term" value="C:cytosol"/>
    <property type="evidence" value="ECO:0007669"/>
    <property type="project" value="TreeGrafter"/>
</dbReference>
<dbReference type="PANTHER" id="PTHR47959:SF24">
    <property type="entry name" value="ATP-DEPENDENT RNA HELICASE"/>
    <property type="match status" value="1"/>
</dbReference>
<dbReference type="SUPFAM" id="SSF52540">
    <property type="entry name" value="P-loop containing nucleoside triphosphate hydrolases"/>
    <property type="match status" value="1"/>
</dbReference>
<evidence type="ECO:0000256" key="1">
    <source>
        <dbReference type="RuleBase" id="RU000492"/>
    </source>
</evidence>
<dbReference type="OMA" id="RGMPWFL"/>
<organism evidence="3">
    <name type="scientific">Triticum urartu</name>
    <name type="common">Red wild einkorn</name>
    <name type="synonym">Crithodium urartu</name>
    <dbReference type="NCBI Taxonomy" id="4572"/>
    <lineage>
        <taxon>Eukaryota</taxon>
        <taxon>Viridiplantae</taxon>
        <taxon>Streptophyta</taxon>
        <taxon>Embryophyta</taxon>
        <taxon>Tracheophyta</taxon>
        <taxon>Spermatophyta</taxon>
        <taxon>Magnoliopsida</taxon>
        <taxon>Liliopsida</taxon>
        <taxon>Poales</taxon>
        <taxon>Poaceae</taxon>
        <taxon>BOP clade</taxon>
        <taxon>Pooideae</taxon>
        <taxon>Triticodae</taxon>
        <taxon>Triticeae</taxon>
        <taxon>Triticinae</taxon>
        <taxon>Triticum</taxon>
    </lineage>
</organism>
<keyword evidence="1" id="KW-0067">ATP-binding</keyword>
<sequence>MEAMLRSVSGAVASSFFSSAELDGGEEAREHQWRRTDADREHRRLALFFLADEALPGALLLRCGGAQTRGGDSEGHLPIPCGGCVALRLGWRHGCVRTRQERGRGMPWFLVLDEADRVVDANFEEDLKVIFDCLPKKRQTFLFSATMSDNLRSLLELSGSKSYFFEAYEGFKTVENLKQQYIHIPPDGKELHLLYLLSKMKEDNIRSAIVFVSTCRLFKVQCSLEKLLKSLILSHRTCQYLDFVLQELGRPAVSLHSHKAQSQRLSALHRFKSGQVPVLIATDVASRGLDIQTVDLVINYDIPRFPRDYIHRVGRTARATRGGLSISFVTQRDICLLHEIEDDVGNRFDAYECDDKEVTKDITKSCIWTAILVPPVYDRDFFWELKFLLVNEPLKVFKARRLANMRMADEGHEDKVQDRKDQKKRDQARKRKHDE</sequence>
<dbReference type="Pfam" id="PF00270">
    <property type="entry name" value="DEAD"/>
    <property type="match status" value="1"/>
</dbReference>
<gene>
    <name evidence="3" type="ORF">TRIUR3_27275</name>
</gene>
<dbReference type="eggNOG" id="KOG0340">
    <property type="taxonomic scope" value="Eukaryota"/>
</dbReference>
<dbReference type="AlphaFoldDB" id="M8AQN1"/>
<feature type="region of interest" description="Disordered" evidence="2">
    <location>
        <begin position="409"/>
        <end position="435"/>
    </location>
</feature>
<dbReference type="InterPro" id="IPR001650">
    <property type="entry name" value="Helicase_C-like"/>
</dbReference>
<dbReference type="SMART" id="SM00490">
    <property type="entry name" value="HELICc"/>
    <property type="match status" value="1"/>
</dbReference>
<keyword evidence="1" id="KW-0378">Hydrolase</keyword>
<dbReference type="InterPro" id="IPR011545">
    <property type="entry name" value="DEAD/DEAH_box_helicase_dom"/>
</dbReference>
<comment type="similarity">
    <text evidence="1">Belongs to the DEAD box helicase family.</text>
</comment>
<keyword evidence="1" id="KW-0547">Nucleotide-binding</keyword>
<dbReference type="PROSITE" id="PS51192">
    <property type="entry name" value="HELICASE_ATP_BIND_1"/>
    <property type="match status" value="1"/>
</dbReference>
<protein>
    <submittedName>
        <fullName evidence="3">DEAD-box ATP-dependent RNA helicase 36</fullName>
    </submittedName>
</protein>